<accession>A0A419PMW3</accession>
<proteinExistence type="predicted"/>
<feature type="compositionally biased region" description="Basic residues" evidence="1">
    <location>
        <begin position="73"/>
        <end position="83"/>
    </location>
</feature>
<evidence type="ECO:0000313" key="2">
    <source>
        <dbReference type="EMBL" id="KAG5452120.1"/>
    </source>
</evidence>
<evidence type="ECO:0000313" key="3">
    <source>
        <dbReference type="Proteomes" id="UP000286415"/>
    </source>
</evidence>
<dbReference type="OrthoDB" id="1906282at2759"/>
<sequence>MPPEGYTRAGILPGCPSLDRGSREKEVGFEPRTFRSINSRSNQLGHLAPLDHCTCITTMPPERSTGVGLPKPRQGKSRRRGRIRTTDIPASRPARKLTFPRLLIIRRAELYSQPTGILVRDLRSVTVLPGLETAQSLRRQLTDRKVRGSNPTSPSLLLLPTLGQPGSICPRASFREHGNQIPKGSYGWTTIFTVLFNIQCSSEPVSALLQTQVSVQCKVVVSFPCELTSDGGVAGRVQKTVLIKSRVFGIHKTISC</sequence>
<gene>
    <name evidence="2" type="ORF">CSKR_107904</name>
</gene>
<evidence type="ECO:0000256" key="1">
    <source>
        <dbReference type="SAM" id="MobiDB-lite"/>
    </source>
</evidence>
<keyword evidence="3" id="KW-1185">Reference proteome</keyword>
<dbReference type="Proteomes" id="UP000286415">
    <property type="component" value="Unassembled WGS sequence"/>
</dbReference>
<dbReference type="InParanoid" id="A0A419PMW3"/>
<dbReference type="AlphaFoldDB" id="A0A419PMW3"/>
<feature type="region of interest" description="Disordered" evidence="1">
    <location>
        <begin position="59"/>
        <end position="84"/>
    </location>
</feature>
<protein>
    <submittedName>
        <fullName evidence="2">Uncharacterized protein</fullName>
    </submittedName>
</protein>
<feature type="region of interest" description="Disordered" evidence="1">
    <location>
        <begin position="1"/>
        <end position="26"/>
    </location>
</feature>
<comment type="caution">
    <text evidence="2">The sequence shown here is derived from an EMBL/GenBank/DDBJ whole genome shotgun (WGS) entry which is preliminary data.</text>
</comment>
<organism evidence="2 3">
    <name type="scientific">Clonorchis sinensis</name>
    <name type="common">Chinese liver fluke</name>
    <dbReference type="NCBI Taxonomy" id="79923"/>
    <lineage>
        <taxon>Eukaryota</taxon>
        <taxon>Metazoa</taxon>
        <taxon>Spiralia</taxon>
        <taxon>Lophotrochozoa</taxon>
        <taxon>Platyhelminthes</taxon>
        <taxon>Trematoda</taxon>
        <taxon>Digenea</taxon>
        <taxon>Opisthorchiida</taxon>
        <taxon>Opisthorchiata</taxon>
        <taxon>Opisthorchiidae</taxon>
        <taxon>Clonorchis</taxon>
    </lineage>
</organism>
<name>A0A419PMW3_CLOSI</name>
<reference evidence="2 3" key="2">
    <citation type="journal article" date="2021" name="Genomics">
        <title>High-quality reference genome for Clonorchis sinensis.</title>
        <authorList>
            <person name="Young N.D."/>
            <person name="Stroehlein A.J."/>
            <person name="Kinkar L."/>
            <person name="Wang T."/>
            <person name="Sohn W.M."/>
            <person name="Chang B.C.H."/>
            <person name="Kaur P."/>
            <person name="Weisz D."/>
            <person name="Dudchenko O."/>
            <person name="Aiden E.L."/>
            <person name="Korhonen P.K."/>
            <person name="Gasser R.B."/>
        </authorList>
    </citation>
    <scope>NUCLEOTIDE SEQUENCE [LARGE SCALE GENOMIC DNA]</scope>
    <source>
        <strain evidence="2">Cs-k2</strain>
    </source>
</reference>
<reference evidence="2 3" key="1">
    <citation type="journal article" date="2018" name="Biotechnol. Adv.">
        <title>Improved genomic resources and new bioinformatic workflow for the carcinogenic parasite Clonorchis sinensis: Biotechnological implications.</title>
        <authorList>
            <person name="Wang D."/>
            <person name="Korhonen P.K."/>
            <person name="Gasser R.B."/>
            <person name="Young N.D."/>
        </authorList>
    </citation>
    <scope>NUCLEOTIDE SEQUENCE [LARGE SCALE GENOMIC DNA]</scope>
    <source>
        <strain evidence="2">Cs-k2</strain>
    </source>
</reference>
<dbReference type="EMBL" id="NIRI02000042">
    <property type="protein sequence ID" value="KAG5452120.1"/>
    <property type="molecule type" value="Genomic_DNA"/>
</dbReference>